<proteinExistence type="predicted"/>
<organism evidence="1 2">
    <name type="scientific">Acidithiobacillus ferrooxidans</name>
    <name type="common">Thiobacillus ferrooxidans</name>
    <dbReference type="NCBI Taxonomy" id="920"/>
    <lineage>
        <taxon>Bacteria</taxon>
        <taxon>Pseudomonadati</taxon>
        <taxon>Pseudomonadota</taxon>
        <taxon>Acidithiobacillia</taxon>
        <taxon>Acidithiobacillales</taxon>
        <taxon>Acidithiobacillaceae</taxon>
        <taxon>Acidithiobacillus</taxon>
    </lineage>
</organism>
<comment type="caution">
    <text evidence="1">The sequence shown here is derived from an EMBL/GenBank/DDBJ whole genome shotgun (WGS) entry which is preliminary data.</text>
</comment>
<dbReference type="AlphaFoldDB" id="A0A179BML2"/>
<dbReference type="EMBL" id="LVXZ01000023">
    <property type="protein sequence ID" value="OAP92958.1"/>
    <property type="molecule type" value="Genomic_DNA"/>
</dbReference>
<gene>
    <name evidence="1" type="ORF">A4H96_02545</name>
</gene>
<evidence type="ECO:0000313" key="1">
    <source>
        <dbReference type="EMBL" id="OAP92958.1"/>
    </source>
</evidence>
<name>A0A179BML2_ACIFR</name>
<evidence type="ECO:0000313" key="2">
    <source>
        <dbReference type="Proteomes" id="UP000078302"/>
    </source>
</evidence>
<accession>A0A179BML2</accession>
<keyword evidence="2" id="KW-1185">Reference proteome</keyword>
<dbReference type="OrthoDB" id="9342848at2"/>
<dbReference type="Proteomes" id="UP000078302">
    <property type="component" value="Unassembled WGS sequence"/>
</dbReference>
<dbReference type="RefSeq" id="WP_064218135.1">
    <property type="nucleotide sequence ID" value="NZ_LVXZ01000023.1"/>
</dbReference>
<protein>
    <submittedName>
        <fullName evidence="1">Uncharacterized protein</fullName>
    </submittedName>
</protein>
<reference evidence="1 2" key="1">
    <citation type="submission" date="2016-04" db="EMBL/GenBank/DDBJ databases">
        <title>Acidithiobacillus ferrooxidans genome sequencing and assembly.</title>
        <authorList>
            <person name="Zhou Z."/>
        </authorList>
    </citation>
    <scope>NUCLEOTIDE SEQUENCE [LARGE SCALE GENOMIC DNA]</scope>
    <source>
        <strain evidence="1 2">BY0502</strain>
    </source>
</reference>
<sequence length="120" mass="13658">MERTRRIMNKYNMVSWTSRSKTQMDSLLDVARKLQDDPEWAQRIAAGLCRLCHYHGNRFGLAGAAMTQEPCMCCGKDQIYGSTRTDALCLECAKDTGLCKHCGGDRELQTGRRNWPEPKL</sequence>